<keyword evidence="2" id="KW-1185">Reference proteome</keyword>
<sequence length="69" mass="8105">MQLPSWRIHLLVVVQRPNEYVTAIMLIIKVFPRFPFTSGTKISQITEGNLFNNYLFEELFSLRKNSGIF</sequence>
<reference evidence="1 2" key="1">
    <citation type="submission" date="2016-09" db="EMBL/GenBank/DDBJ databases">
        <authorList>
            <person name="Capua I."/>
            <person name="De Benedictis P."/>
            <person name="Joannis T."/>
            <person name="Lombin L.H."/>
            <person name="Cattoli G."/>
        </authorList>
    </citation>
    <scope>NUCLEOTIDE SEQUENCE [LARGE SCALE GENOMIC DNA]</scope>
    <source>
        <strain evidence="1 2">A7P-90m</strain>
    </source>
</reference>
<dbReference type="Proteomes" id="UP000199452">
    <property type="component" value="Unassembled WGS sequence"/>
</dbReference>
<proteinExistence type="predicted"/>
<dbReference type="AlphaFoldDB" id="A0A1G6LXD3"/>
<dbReference type="STRING" id="1640674.SAMN05216323_103320"/>
<accession>A0A1G6LXD3</accession>
<gene>
    <name evidence="1" type="ORF">SAMN05216323_103320</name>
</gene>
<evidence type="ECO:0000313" key="2">
    <source>
        <dbReference type="Proteomes" id="UP000199452"/>
    </source>
</evidence>
<evidence type="ECO:0000313" key="1">
    <source>
        <dbReference type="EMBL" id="SDC47932.1"/>
    </source>
</evidence>
<protein>
    <submittedName>
        <fullName evidence="1">Uncharacterized protein</fullName>
    </submittedName>
</protein>
<name>A0A1G6LXD3_9BACT</name>
<dbReference type="EMBL" id="FMYP01000033">
    <property type="protein sequence ID" value="SDC47932.1"/>
    <property type="molecule type" value="Genomic_DNA"/>
</dbReference>
<organism evidence="1 2">
    <name type="scientific">Williamwhitmania taraxaci</name>
    <dbReference type="NCBI Taxonomy" id="1640674"/>
    <lineage>
        <taxon>Bacteria</taxon>
        <taxon>Pseudomonadati</taxon>
        <taxon>Bacteroidota</taxon>
        <taxon>Bacteroidia</taxon>
        <taxon>Bacteroidales</taxon>
        <taxon>Williamwhitmaniaceae</taxon>
        <taxon>Williamwhitmania</taxon>
    </lineage>
</organism>